<feature type="compositionally biased region" description="Basic and acidic residues" evidence="8">
    <location>
        <begin position="1823"/>
        <end position="1833"/>
    </location>
</feature>
<dbReference type="InterPro" id="IPR041677">
    <property type="entry name" value="DNA2/NAM7_AAA_11"/>
</dbReference>
<dbReference type="EMBL" id="HG937694">
    <property type="protein sequence ID" value="CDP38088.1"/>
    <property type="molecule type" value="Genomic_DNA"/>
</dbReference>
<dbReference type="GO" id="GO:0005694">
    <property type="term" value="C:chromosome"/>
    <property type="evidence" value="ECO:0007669"/>
    <property type="project" value="UniProtKB-ARBA"/>
</dbReference>
<evidence type="ECO:0000256" key="7">
    <source>
        <dbReference type="SAM" id="Coils"/>
    </source>
</evidence>
<dbReference type="CDD" id="cd18808">
    <property type="entry name" value="SF1_C_Upf1"/>
    <property type="match status" value="1"/>
</dbReference>
<feature type="region of interest" description="Disordered" evidence="8">
    <location>
        <begin position="922"/>
        <end position="1013"/>
    </location>
</feature>
<feature type="region of interest" description="Disordered" evidence="8">
    <location>
        <begin position="1823"/>
        <end position="2002"/>
    </location>
</feature>
<evidence type="ECO:0000259" key="9">
    <source>
        <dbReference type="PROSITE" id="PS51198"/>
    </source>
</evidence>
<evidence type="ECO:0000256" key="2">
    <source>
        <dbReference type="ARBA" id="ARBA00022741"/>
    </source>
</evidence>
<dbReference type="GO" id="GO:0016604">
    <property type="term" value="C:nuclear body"/>
    <property type="evidence" value="ECO:0007669"/>
    <property type="project" value="TreeGrafter"/>
</dbReference>
<name>A0A060TAU8_BLAAD</name>
<dbReference type="GO" id="GO:0003678">
    <property type="term" value="F:DNA helicase activity"/>
    <property type="evidence" value="ECO:0007669"/>
    <property type="project" value="UniProtKB-ARBA"/>
</dbReference>
<dbReference type="Pfam" id="PF13086">
    <property type="entry name" value="AAA_11"/>
    <property type="match status" value="1"/>
</dbReference>
<comment type="similarity">
    <text evidence="1">Belongs to the DNA2/NAM7 helicase family.</text>
</comment>
<evidence type="ECO:0000256" key="3">
    <source>
        <dbReference type="ARBA" id="ARBA00022801"/>
    </source>
</evidence>
<dbReference type="GO" id="GO:0005524">
    <property type="term" value="F:ATP binding"/>
    <property type="evidence" value="ECO:0007669"/>
    <property type="project" value="UniProtKB-UniRule"/>
</dbReference>
<dbReference type="Gene3D" id="3.40.50.300">
    <property type="entry name" value="P-loop containing nucleotide triphosphate hydrolases"/>
    <property type="match status" value="2"/>
</dbReference>
<dbReference type="InterPro" id="IPR027417">
    <property type="entry name" value="P-loop_NTPase"/>
</dbReference>
<dbReference type="Pfam" id="PF12726">
    <property type="entry name" value="SEN1_N"/>
    <property type="match status" value="1"/>
</dbReference>
<dbReference type="SUPFAM" id="SSF52540">
    <property type="entry name" value="P-loop containing nucleoside triphosphate hydrolases"/>
    <property type="match status" value="1"/>
</dbReference>
<dbReference type="PhylomeDB" id="A0A060TAU8"/>
<dbReference type="InterPro" id="IPR014016">
    <property type="entry name" value="UvrD-like_ATP-bd"/>
</dbReference>
<feature type="compositionally biased region" description="Polar residues" evidence="8">
    <location>
        <begin position="953"/>
        <end position="962"/>
    </location>
</feature>
<organism evidence="10">
    <name type="scientific">Blastobotrys adeninivorans</name>
    <name type="common">Yeast</name>
    <name type="synonym">Arxula adeninivorans</name>
    <dbReference type="NCBI Taxonomy" id="409370"/>
    <lineage>
        <taxon>Eukaryota</taxon>
        <taxon>Fungi</taxon>
        <taxon>Dikarya</taxon>
        <taxon>Ascomycota</taxon>
        <taxon>Saccharomycotina</taxon>
        <taxon>Dipodascomycetes</taxon>
        <taxon>Dipodascales</taxon>
        <taxon>Trichomonascaceae</taxon>
        <taxon>Blastobotrys</taxon>
    </lineage>
</organism>
<dbReference type="GO" id="GO:0006369">
    <property type="term" value="P:termination of RNA polymerase II transcription"/>
    <property type="evidence" value="ECO:0007669"/>
    <property type="project" value="TreeGrafter"/>
</dbReference>
<keyword evidence="3 6" id="KW-0378">Hydrolase</keyword>
<feature type="region of interest" description="Disordered" evidence="8">
    <location>
        <begin position="1038"/>
        <end position="1060"/>
    </location>
</feature>
<dbReference type="CDD" id="cd18042">
    <property type="entry name" value="DEXXQc_SETX"/>
    <property type="match status" value="1"/>
</dbReference>
<keyword evidence="4 6" id="KW-0347">Helicase</keyword>
<keyword evidence="7" id="KW-0175">Coiled coil</keyword>
<dbReference type="Pfam" id="PF13087">
    <property type="entry name" value="AAA_12"/>
    <property type="match status" value="1"/>
</dbReference>
<feature type="region of interest" description="Disordered" evidence="8">
    <location>
        <begin position="874"/>
        <end position="910"/>
    </location>
</feature>
<dbReference type="InterPro" id="IPR056474">
    <property type="entry name" value="SEN1_barrel"/>
</dbReference>
<feature type="compositionally biased region" description="Polar residues" evidence="8">
    <location>
        <begin position="1880"/>
        <end position="1894"/>
    </location>
</feature>
<feature type="coiled-coil region" evidence="7">
    <location>
        <begin position="1439"/>
        <end position="1484"/>
    </location>
</feature>
<dbReference type="PROSITE" id="PS51198">
    <property type="entry name" value="UVRD_HELICASE_ATP_BIND"/>
    <property type="match status" value="1"/>
</dbReference>
<feature type="compositionally biased region" description="Basic and acidic residues" evidence="8">
    <location>
        <begin position="934"/>
        <end position="948"/>
    </location>
</feature>
<dbReference type="GO" id="GO:0016787">
    <property type="term" value="F:hydrolase activity"/>
    <property type="evidence" value="ECO:0007669"/>
    <property type="project" value="UniProtKB-UniRule"/>
</dbReference>
<accession>A0A060TAU8</accession>
<dbReference type="PANTHER" id="PTHR10887">
    <property type="entry name" value="DNA2/NAM7 HELICASE FAMILY"/>
    <property type="match status" value="1"/>
</dbReference>
<dbReference type="PANTHER" id="PTHR10887:SF495">
    <property type="entry name" value="HELICASE SENATAXIN ISOFORM X1-RELATED"/>
    <property type="match status" value="1"/>
</dbReference>
<dbReference type="GO" id="GO:0001147">
    <property type="term" value="F:transcription termination site sequence-specific DNA binding"/>
    <property type="evidence" value="ECO:0007669"/>
    <property type="project" value="TreeGrafter"/>
</dbReference>
<dbReference type="InterPro" id="IPR047187">
    <property type="entry name" value="SF1_C_Upf1"/>
</dbReference>
<feature type="compositionally biased region" description="Low complexity" evidence="8">
    <location>
        <begin position="1900"/>
        <end position="1916"/>
    </location>
</feature>
<reference evidence="10" key="2">
    <citation type="submission" date="2014-06" db="EMBL/GenBank/DDBJ databases">
        <title>The complete genome of Blastobotrys (Arxula) adeninivorans LS3 - a yeast of biotechnological interest.</title>
        <authorList>
            <person name="Kunze G."/>
            <person name="Gaillardin C."/>
            <person name="Czernicka M."/>
            <person name="Durrens P."/>
            <person name="Martin T."/>
            <person name="Boer E."/>
            <person name="Gabaldon T."/>
            <person name="Cruz J."/>
            <person name="Talla E."/>
            <person name="Marck C."/>
            <person name="Goffeau A."/>
            <person name="Barbe V."/>
            <person name="Baret P."/>
            <person name="Baronian K."/>
            <person name="Beier S."/>
            <person name="Bleykasten C."/>
            <person name="Bode R."/>
            <person name="Casaregola S."/>
            <person name="Despons L."/>
            <person name="Fairhead C."/>
            <person name="Giersberg M."/>
            <person name="Gierski P."/>
            <person name="Hahnel U."/>
            <person name="Hartmann A."/>
            <person name="Jankowska D."/>
            <person name="Jubin C."/>
            <person name="Jung P."/>
            <person name="Lafontaine I."/>
            <person name="Leh-Louis V."/>
            <person name="Lemaire M."/>
            <person name="Marcet-Houben M."/>
            <person name="Mascher M."/>
            <person name="Morel G."/>
            <person name="Richard G.-F."/>
            <person name="Riechen J."/>
            <person name="Sacerdot C."/>
            <person name="Sarkar A."/>
            <person name="Savel G."/>
            <person name="Schacherer J."/>
            <person name="Sherman D."/>
            <person name="Straub M.-L."/>
            <person name="Stein N."/>
            <person name="Thierry A."/>
            <person name="Trautwein-Schult A."/>
            <person name="Westhof E."/>
            <person name="Worch S."/>
            <person name="Dujon B."/>
            <person name="Souciet J.-L."/>
            <person name="Wincker P."/>
            <person name="Scholz U."/>
            <person name="Neuveglise N."/>
        </authorList>
    </citation>
    <scope>NUCLEOTIDE SEQUENCE</scope>
    <source>
        <strain evidence="10">LS3</strain>
    </source>
</reference>
<keyword evidence="5 6" id="KW-0067">ATP-binding</keyword>
<gene>
    <name evidence="10" type="ORF">GNLVRS02_ARAD1D26598g</name>
</gene>
<feature type="compositionally biased region" description="Basic and acidic residues" evidence="8">
    <location>
        <begin position="1051"/>
        <end position="1060"/>
    </location>
</feature>
<feature type="binding site" evidence="6">
    <location>
        <begin position="1321"/>
        <end position="1328"/>
    </location>
    <ligand>
        <name>ATP</name>
        <dbReference type="ChEBI" id="CHEBI:30616"/>
    </ligand>
</feature>
<keyword evidence="2 6" id="KW-0547">Nucleotide-binding</keyword>
<sequence length="2002" mass="222478">MAEPRAPSWDTVKAAVDACKESPQSTQLLMECSQLLYQYVMLSDPKPDHWFCNEVREFAVASTRLLVSYSFAKIKDTFRDRLVQVISSCAGCRQGYYIHLAKLAPILSVAGLPNPKVEGFLDQVRVMDTNRLTEHLKNLPFSGDPSQEEVQRAFEPLHECLCSDLLQGGREDLMSCFTQAVIRYDSLGEGSSLQVPEVLPGMIFLLFGSQPTLHQWARRNLGAITTELKHLSPAGANALRLVLSQYGPPKDDIRFWYNLSVLIRLFSSQALESLTSPSGPSGALRDDSVNLAKLTGQRVVLLPSNSLHGVLKVLALLLNKQGAKFFDHSGLPPRNLTNSIVDNPYLTKNFSYTGQVDSQYDPEYNYEHSDLFNWTSELFTAAKDSDNGNSLQNVGEVLGRSLFQLSSHPTVADISQQYKDELLRIAIDALSNSFSYNLSSSLPLLDTQSRVSRGDVKTLSSTKAGIIIDALSSSNQALASSALRLVSLSIEFDIVSALPDSPALSPEITDPVVLAEVSSKHSITIWETLNGFPRIYNGIITKTILQHMKYAAFISQPPLKRVQNPLYPKRYLSEKALGDSRACLDIISDLEPTVLREALQDRTALCSLFLNMFAVDEHQRRATVDILCQAYESDAVNRLNAIHALLKHQLVLALNAFADAVETVTSIRLLSPCSNLFRVAQDLATCLYDPRDGLLNSRSIDEFEFSSGQENELLRLWRVGWSFLKFTFSQSFGWAQKFTQDYMIEFMRDELDLCTKFLEIFRLLEAQLPANIEANSSSGDLLARVSLDATDSMCSLLRLKSESLVEMNFSNIMKIVEIIKSFKIELPQKVIDLFTNQASAKAVVLNRKQRAALLAATGSFSNDRIDEILAQAESKAPTPAAAQPTAPASKTSAAAPKPASSTNNTPALSNQIKQRKISDFLRVTSEPPAPPPPRPEEAPRLTKMDEVRAQLAESRSLSTMMSASKPIPREVHPARPSGFNKRAPATSGSAQQPATATANSSDEGSDEDEDDDDGLFTEKRERAAELLRQANAKASALKIVGPDYRPPGRQINEKQREERNMRQRLNIDMGPLYEKILRWHYHSRSDYPDQSRDYAKVADTFKTVAEYQKVLEPLLMLECWQAIQKAKEEYSMSESPFTLTIGSRVTVDSFIELYTYADSKAMSDLKLSDSDLIVLTFFVNESGRDRTPQRPQAPTFPHAPDPIFSCLAKVREVKPSPNAAFTDVTIRLRPPSNFLAHLNPKATLHALRVMSMTTIEREYSSVRGLAYYDLGNSVLRGTPTPPPVLPQDKIQEAERAFDVNTSQARAILGTVSSRGVSLIQGPPGTGKTKTILGIVGAYLTRQMQSTQPRRILICAPSNAAVDELVIRLKDGVYGNNGKLLKPPVVRLGRTDAISEHVKELTLEDLVDKALADLEQNNLSKIGSGNGRLREEQTKSVERRNELRAKLQNSTNLNAEEYNELDGEVRVLNKKIKELGHKLDLQREQIQSAVRSRDIERKRVQNEILQGAQVICATLSGSAHSVLSSLQMRFETVIIDEAAQAIELSTLIPLRYGCKQAIMVGDPKQLPPTVLSQAAANLKYEQSLFVRMFNRFPSSVYMLNTQFRMHPAISQFPNREFYKGMLKDGPGMAKKTARAWHSKNLLGPYCFFDVHGTHQKSQQTNSLFNKSEAEIAADLFSQLSKTVNDSSSLLGNVAVISPYKRQVQELRRVFIRRFGELITKEVDFNSIDGFQGQEKDVIILSCVRAQEDAHGVGFLADTRRMNVALTRARSSLWILGHGPSLWVNPVWSRVVKDAKARNNYLRVVPGELDDPSFLQKAERILVTRHTPIDTPRDESDLDGETKVAPTRSGLGNGASTPKNGSSKAGMENNSLAKRIADSSDDASNQRVEGPSNSLDSGLRIPSKPSSNSKDLSSRLSPGLRKPPRPVANPLRPPPGHEKRLPAGPRIPPPAYEKQLPTGPRNPSPPSKKRALDDSDRHYRPSFDRSKKRAIDDRDRHYRPGSRR</sequence>
<feature type="compositionally biased region" description="Basic and acidic residues" evidence="8">
    <location>
        <begin position="1968"/>
        <end position="1996"/>
    </location>
</feature>
<dbReference type="InterPro" id="IPR041679">
    <property type="entry name" value="DNA2/NAM7-like_C"/>
</dbReference>
<feature type="compositionally biased region" description="Low complexity" evidence="8">
    <location>
        <begin position="874"/>
        <end position="902"/>
    </location>
</feature>
<feature type="compositionally biased region" description="Acidic residues" evidence="8">
    <location>
        <begin position="1003"/>
        <end position="1013"/>
    </location>
</feature>
<evidence type="ECO:0000313" key="10">
    <source>
        <dbReference type="EMBL" id="CDP38088.1"/>
    </source>
</evidence>
<feature type="compositionally biased region" description="Pro residues" evidence="8">
    <location>
        <begin position="1923"/>
        <end position="1932"/>
    </location>
</feature>
<proteinExistence type="inferred from homology"/>
<feature type="compositionally biased region" description="Polar residues" evidence="8">
    <location>
        <begin position="1852"/>
        <end position="1870"/>
    </location>
</feature>
<dbReference type="InterPro" id="IPR045055">
    <property type="entry name" value="DNA2/NAM7-like"/>
</dbReference>
<evidence type="ECO:0000256" key="6">
    <source>
        <dbReference type="PROSITE-ProRule" id="PRU00560"/>
    </source>
</evidence>
<dbReference type="FunFam" id="3.40.50.300:FF:000326">
    <property type="entry name" value="P-loop containing nucleoside triphosphate hydrolase"/>
    <property type="match status" value="1"/>
</dbReference>
<evidence type="ECO:0000256" key="1">
    <source>
        <dbReference type="ARBA" id="ARBA00007913"/>
    </source>
</evidence>
<dbReference type="InterPro" id="IPR024481">
    <property type="entry name" value="Helicase_Sen1_N"/>
</dbReference>
<reference evidence="10" key="1">
    <citation type="submission" date="2014-02" db="EMBL/GenBank/DDBJ databases">
        <authorList>
            <person name="Genoscope - CEA"/>
        </authorList>
    </citation>
    <scope>NUCLEOTIDE SEQUENCE</scope>
    <source>
        <strain evidence="10">LS3</strain>
    </source>
</reference>
<feature type="compositionally biased region" description="Polar residues" evidence="8">
    <location>
        <begin position="986"/>
        <end position="999"/>
    </location>
</feature>
<protein>
    <submittedName>
        <fullName evidence="10">ARAD1D26598p</fullName>
    </submittedName>
</protein>
<dbReference type="Pfam" id="PF23576">
    <property type="entry name" value="SEN1_barrel"/>
    <property type="match status" value="1"/>
</dbReference>
<evidence type="ECO:0000256" key="4">
    <source>
        <dbReference type="ARBA" id="ARBA00022806"/>
    </source>
</evidence>
<evidence type="ECO:0000256" key="8">
    <source>
        <dbReference type="SAM" id="MobiDB-lite"/>
    </source>
</evidence>
<evidence type="ECO:0000256" key="5">
    <source>
        <dbReference type="ARBA" id="ARBA00022840"/>
    </source>
</evidence>
<feature type="domain" description="UvrD-like helicase ATP-binding" evidence="9">
    <location>
        <begin position="1300"/>
        <end position="1605"/>
    </location>
</feature>